<proteinExistence type="predicted"/>
<evidence type="ECO:0000256" key="1">
    <source>
        <dbReference type="SAM" id="MobiDB-lite"/>
    </source>
</evidence>
<evidence type="ECO:0000313" key="3">
    <source>
        <dbReference type="Proteomes" id="UP000053327"/>
    </source>
</evidence>
<feature type="compositionally biased region" description="Acidic residues" evidence="1">
    <location>
        <begin position="202"/>
        <end position="221"/>
    </location>
</feature>
<dbReference type="Proteomes" id="UP000053327">
    <property type="component" value="Unassembled WGS sequence"/>
</dbReference>
<organism evidence="2 3">
    <name type="scientific">Plasmodium vivax (strain Brazil I)</name>
    <dbReference type="NCBI Taxonomy" id="1033975"/>
    <lineage>
        <taxon>Eukaryota</taxon>
        <taxon>Sar</taxon>
        <taxon>Alveolata</taxon>
        <taxon>Apicomplexa</taxon>
        <taxon>Aconoidasida</taxon>
        <taxon>Haemosporida</taxon>
        <taxon>Plasmodiidae</taxon>
        <taxon>Plasmodium</taxon>
        <taxon>Plasmodium (Plasmodium)</taxon>
    </lineage>
</organism>
<reference evidence="2 3" key="1">
    <citation type="submission" date="2011-08" db="EMBL/GenBank/DDBJ databases">
        <title>The Genome Sequence of Plasmodium vivax Brazil I.</title>
        <authorList>
            <consortium name="The Broad Institute Genome Sequencing Platform"/>
            <consortium name="The Broad Institute Genome Sequencing Center for Infectious Disease"/>
            <person name="Neafsey D."/>
            <person name="Carlton J."/>
            <person name="Barnwell J."/>
            <person name="Collins W."/>
            <person name="Escalante A."/>
            <person name="Mullikin J."/>
            <person name="Saul A."/>
            <person name="Guigo R."/>
            <person name="Camara F."/>
            <person name="Young S.K."/>
            <person name="Zeng Q."/>
            <person name="Gargeya S."/>
            <person name="Fitzgerald M."/>
            <person name="Haas B."/>
            <person name="Abouelleil A."/>
            <person name="Alvarado L."/>
            <person name="Arachchi H.M."/>
            <person name="Berlin A."/>
            <person name="Brown A."/>
            <person name="Chapman S.B."/>
            <person name="Chen Z."/>
            <person name="Dunbar C."/>
            <person name="Freedman E."/>
            <person name="Gearin G."/>
            <person name="Gellesch M."/>
            <person name="Goldberg J."/>
            <person name="Griggs A."/>
            <person name="Gujja S."/>
            <person name="Heiman D."/>
            <person name="Howarth C."/>
            <person name="Larson L."/>
            <person name="Lui A."/>
            <person name="MacDonald P.J.P."/>
            <person name="Montmayeur A."/>
            <person name="Murphy C."/>
            <person name="Neiman D."/>
            <person name="Pearson M."/>
            <person name="Priest M."/>
            <person name="Roberts A."/>
            <person name="Saif S."/>
            <person name="Shea T."/>
            <person name="Shenoy N."/>
            <person name="Sisk P."/>
            <person name="Stolte C."/>
            <person name="Sykes S."/>
            <person name="Wortman J."/>
            <person name="Nusbaum C."/>
            <person name="Birren B."/>
        </authorList>
    </citation>
    <scope>NUCLEOTIDE SEQUENCE [LARGE SCALE GENOMIC DNA]</scope>
    <source>
        <strain evidence="2 3">Brazil I</strain>
    </source>
</reference>
<evidence type="ECO:0000313" key="2">
    <source>
        <dbReference type="EMBL" id="KMZ88924.1"/>
    </source>
</evidence>
<name>A0A0J9T1C5_PLAV1</name>
<dbReference type="EMBL" id="KQ234736">
    <property type="protein sequence ID" value="KMZ88924.1"/>
    <property type="molecule type" value="Genomic_DNA"/>
</dbReference>
<protein>
    <submittedName>
        <fullName evidence="2">Uncharacterized protein</fullName>
    </submittedName>
</protein>
<gene>
    <name evidence="2" type="ORF">PVBG_06346</name>
</gene>
<sequence>MRIINNINDENVGIVESWLEKFKPNLKKYLNGIRNKLGEINIDVHCRDLNYILDLILERIFKLKGIKRIKWQHFIEEPSLNLLNVEFENLKCPRKMYNSNNNYMHIKKYMYDLCEDIGHIIKIQNELQKRKILCKNVISRVLERQKRLLEAYHKDPDHDAFKFDEKCTINYIMNQFSGKECDIVAKPLRAIEPTGNVLYEQQEQDPGPEAEPGQEDEVDPGATEELDLGIDIPLELPSGEEPKLDTTYAAASLCGVSLIGAMIYKVK</sequence>
<accession>A0A0J9T1C5</accession>
<dbReference type="AlphaFoldDB" id="A0A0J9T1C5"/>
<feature type="region of interest" description="Disordered" evidence="1">
    <location>
        <begin position="201"/>
        <end position="221"/>
    </location>
</feature>